<dbReference type="EMBL" id="HACM01009129">
    <property type="protein sequence ID" value="CRZ09571.1"/>
    <property type="molecule type" value="Transcribed_RNA"/>
</dbReference>
<reference evidence="4" key="1">
    <citation type="submission" date="2015-04" db="EMBL/GenBank/DDBJ databases">
        <title>The genome sequence of the plant pathogenic Rhizarian Plasmodiophora brassicae reveals insights in its biotrophic life cycle and the origin of chitin synthesis.</title>
        <authorList>
            <person name="Schwelm A."/>
            <person name="Fogelqvist J."/>
            <person name="Knaust A."/>
            <person name="Julke S."/>
            <person name="Lilja T."/>
            <person name="Dhandapani V."/>
            <person name="Bonilla-Rosso G."/>
            <person name="Karlsson M."/>
            <person name="Shevchenko A."/>
            <person name="Choi S.R."/>
            <person name="Kim H.G."/>
            <person name="Park J.Y."/>
            <person name="Lim Y.P."/>
            <person name="Ludwig-Muller J."/>
            <person name="Dixelius C."/>
        </authorList>
    </citation>
    <scope>NUCLEOTIDE SEQUENCE</scope>
    <source>
        <tissue evidence="4">Potato root galls</tissue>
    </source>
</reference>
<dbReference type="Gene3D" id="1.20.5.110">
    <property type="match status" value="1"/>
</dbReference>
<keyword evidence="2" id="KW-0812">Transmembrane</keyword>
<dbReference type="SUPFAM" id="SSF58038">
    <property type="entry name" value="SNARE fusion complex"/>
    <property type="match status" value="1"/>
</dbReference>
<keyword evidence="2" id="KW-0472">Membrane</keyword>
<organism evidence="4">
    <name type="scientific">Spongospora subterranea</name>
    <dbReference type="NCBI Taxonomy" id="70186"/>
    <lineage>
        <taxon>Eukaryota</taxon>
        <taxon>Sar</taxon>
        <taxon>Rhizaria</taxon>
        <taxon>Endomyxa</taxon>
        <taxon>Phytomyxea</taxon>
        <taxon>Plasmodiophorida</taxon>
        <taxon>Plasmodiophoridae</taxon>
        <taxon>Spongospora</taxon>
    </lineage>
</organism>
<evidence type="ECO:0000313" key="4">
    <source>
        <dbReference type="EMBL" id="CRZ09571.1"/>
    </source>
</evidence>
<evidence type="ECO:0000256" key="2">
    <source>
        <dbReference type="SAM" id="Phobius"/>
    </source>
</evidence>
<dbReference type="InterPro" id="IPR000727">
    <property type="entry name" value="T_SNARE_dom"/>
</dbReference>
<evidence type="ECO:0000259" key="3">
    <source>
        <dbReference type="PROSITE" id="PS50192"/>
    </source>
</evidence>
<dbReference type="PROSITE" id="PS50192">
    <property type="entry name" value="T_SNARE"/>
    <property type="match status" value="1"/>
</dbReference>
<dbReference type="AlphaFoldDB" id="A0A0H5R6W2"/>
<evidence type="ECO:0000256" key="1">
    <source>
        <dbReference type="SAM" id="MobiDB-lite"/>
    </source>
</evidence>
<feature type="region of interest" description="Disordered" evidence="1">
    <location>
        <begin position="138"/>
        <end position="177"/>
    </location>
</feature>
<feature type="compositionally biased region" description="Basic and acidic residues" evidence="1">
    <location>
        <begin position="148"/>
        <end position="177"/>
    </location>
</feature>
<dbReference type="CDD" id="cd15841">
    <property type="entry name" value="SNARE_Qc"/>
    <property type="match status" value="1"/>
</dbReference>
<name>A0A0H5R6W2_9EUKA</name>
<sequence>MARGENYVLRKLIEDLQSIQRECDPGAVQAAQEQGKDKMDAFEAHKRDLTFMIVELKKNVERRNELMQNYGRQEQTIRLRAENEKSLNQAKLKFNEMRKAHDVQVAKKRGKRLPDAVLQTRKEMIDILEADIKDLDQSHNQVRPNRGGNRDVAKNLKESRLREKEEDIKQGKESKEPIPMRELTAEAHQFHMQKEEHDVKVDAQLDVIRTGVRDLHELAVDMNDELNVQAVVTQEINKQFDVLDKKFKTANQRMNTLLEQTGGTARWCALMIAFVILMALLAYIFQIIGK</sequence>
<protein>
    <recommendedName>
        <fullName evidence="3">t-SNARE coiled-coil homology domain-containing protein</fullName>
    </recommendedName>
</protein>
<proteinExistence type="predicted"/>
<accession>A0A0H5R6W2</accession>
<keyword evidence="2" id="KW-1133">Transmembrane helix</keyword>
<feature type="domain" description="T-SNARE coiled-coil homology" evidence="3">
    <location>
        <begin position="195"/>
        <end position="257"/>
    </location>
</feature>
<feature type="transmembrane region" description="Helical" evidence="2">
    <location>
        <begin position="264"/>
        <end position="285"/>
    </location>
</feature>